<reference evidence="7 8" key="1">
    <citation type="submission" date="2020-03" db="EMBL/GenBank/DDBJ databases">
        <title>Genomic Encyclopedia of Type Strains, Phase IV (KMG-IV): sequencing the most valuable type-strain genomes for metagenomic binning, comparative biology and taxonomic classification.</title>
        <authorList>
            <person name="Goeker M."/>
        </authorList>
    </citation>
    <scope>NUCLEOTIDE SEQUENCE [LARGE SCALE GENOMIC DNA]</scope>
    <source>
        <strain evidence="7 8">DSM 105096</strain>
    </source>
</reference>
<dbReference type="InterPro" id="IPR039425">
    <property type="entry name" value="RNA_pol_sigma-70-like"/>
</dbReference>
<feature type="domain" description="RNA polymerase sigma factor 70 region 4 type 2" evidence="6">
    <location>
        <begin position="120"/>
        <end position="172"/>
    </location>
</feature>
<dbReference type="RefSeq" id="WP_168037465.1">
    <property type="nucleotide sequence ID" value="NZ_JAATJH010000003.1"/>
</dbReference>
<keyword evidence="4" id="KW-0804">Transcription</keyword>
<dbReference type="Gene3D" id="1.10.10.10">
    <property type="entry name" value="Winged helix-like DNA-binding domain superfamily/Winged helix DNA-binding domain"/>
    <property type="match status" value="1"/>
</dbReference>
<dbReference type="InterPro" id="IPR007627">
    <property type="entry name" value="RNA_pol_sigma70_r2"/>
</dbReference>
<dbReference type="EMBL" id="JAATJH010000003">
    <property type="protein sequence ID" value="NJC26700.1"/>
    <property type="molecule type" value="Genomic_DNA"/>
</dbReference>
<evidence type="ECO:0000256" key="1">
    <source>
        <dbReference type="ARBA" id="ARBA00010641"/>
    </source>
</evidence>
<organism evidence="7 8">
    <name type="scientific">Neolewinella antarctica</name>
    <dbReference type="NCBI Taxonomy" id="442734"/>
    <lineage>
        <taxon>Bacteria</taxon>
        <taxon>Pseudomonadati</taxon>
        <taxon>Bacteroidota</taxon>
        <taxon>Saprospiria</taxon>
        <taxon>Saprospirales</taxon>
        <taxon>Lewinellaceae</taxon>
        <taxon>Neolewinella</taxon>
    </lineage>
</organism>
<comment type="caution">
    <text evidence="7">The sequence shown here is derived from an EMBL/GenBank/DDBJ whole genome shotgun (WGS) entry which is preliminary data.</text>
</comment>
<dbReference type="InterPro" id="IPR014284">
    <property type="entry name" value="RNA_pol_sigma-70_dom"/>
</dbReference>
<dbReference type="PANTHER" id="PTHR43133">
    <property type="entry name" value="RNA POLYMERASE ECF-TYPE SIGMA FACTO"/>
    <property type="match status" value="1"/>
</dbReference>
<name>A0ABX0XBQ3_9BACT</name>
<dbReference type="Pfam" id="PF08281">
    <property type="entry name" value="Sigma70_r4_2"/>
    <property type="match status" value="1"/>
</dbReference>
<keyword evidence="8" id="KW-1185">Reference proteome</keyword>
<evidence type="ECO:0000256" key="4">
    <source>
        <dbReference type="ARBA" id="ARBA00023163"/>
    </source>
</evidence>
<dbReference type="InterPro" id="IPR013249">
    <property type="entry name" value="RNA_pol_sigma70_r4_t2"/>
</dbReference>
<evidence type="ECO:0000259" key="6">
    <source>
        <dbReference type="Pfam" id="PF08281"/>
    </source>
</evidence>
<dbReference type="Pfam" id="PF04542">
    <property type="entry name" value="Sigma70_r2"/>
    <property type="match status" value="1"/>
</dbReference>
<dbReference type="PANTHER" id="PTHR43133:SF46">
    <property type="entry name" value="RNA POLYMERASE SIGMA-70 FACTOR ECF SUBFAMILY"/>
    <property type="match status" value="1"/>
</dbReference>
<dbReference type="Gene3D" id="1.10.1740.10">
    <property type="match status" value="1"/>
</dbReference>
<keyword evidence="2" id="KW-0805">Transcription regulation</keyword>
<dbReference type="Proteomes" id="UP000770785">
    <property type="component" value="Unassembled WGS sequence"/>
</dbReference>
<evidence type="ECO:0000313" key="7">
    <source>
        <dbReference type="EMBL" id="NJC26700.1"/>
    </source>
</evidence>
<evidence type="ECO:0000256" key="3">
    <source>
        <dbReference type="ARBA" id="ARBA00023082"/>
    </source>
</evidence>
<feature type="domain" description="RNA polymerase sigma-70 region 2" evidence="5">
    <location>
        <begin position="27"/>
        <end position="94"/>
    </location>
</feature>
<dbReference type="InterPro" id="IPR013324">
    <property type="entry name" value="RNA_pol_sigma_r3/r4-like"/>
</dbReference>
<accession>A0ABX0XBQ3</accession>
<evidence type="ECO:0000259" key="5">
    <source>
        <dbReference type="Pfam" id="PF04542"/>
    </source>
</evidence>
<evidence type="ECO:0000313" key="8">
    <source>
        <dbReference type="Proteomes" id="UP000770785"/>
    </source>
</evidence>
<dbReference type="CDD" id="cd06171">
    <property type="entry name" value="Sigma70_r4"/>
    <property type="match status" value="1"/>
</dbReference>
<protein>
    <submittedName>
        <fullName evidence="7">RNA polymerase sigma-70 factor (ECF subfamily)</fullName>
    </submittedName>
</protein>
<keyword evidence="3" id="KW-0731">Sigma factor</keyword>
<dbReference type="InterPro" id="IPR013325">
    <property type="entry name" value="RNA_pol_sigma_r2"/>
</dbReference>
<sequence>MPANLDEHLPSILDGCLTGRRASQHELYKLYYGYGMSVAIRYVNDESEAISIVNDAFMKVYKSLKTFDRSQAYKPWFRRVVVNTAINQLKRQQKYQLETGMDETGDIADRENILSQINYRELVALVQSLSTAYRAVFNMYVIDGFPHDEIAKTLGISVSTSKSNLVRARRKLRELLREQLSINNA</sequence>
<dbReference type="SUPFAM" id="SSF88659">
    <property type="entry name" value="Sigma3 and sigma4 domains of RNA polymerase sigma factors"/>
    <property type="match status" value="1"/>
</dbReference>
<evidence type="ECO:0000256" key="2">
    <source>
        <dbReference type="ARBA" id="ARBA00023015"/>
    </source>
</evidence>
<gene>
    <name evidence="7" type="ORF">GGR27_002210</name>
</gene>
<proteinExistence type="inferred from homology"/>
<dbReference type="InterPro" id="IPR036388">
    <property type="entry name" value="WH-like_DNA-bd_sf"/>
</dbReference>
<dbReference type="SUPFAM" id="SSF88946">
    <property type="entry name" value="Sigma2 domain of RNA polymerase sigma factors"/>
    <property type="match status" value="1"/>
</dbReference>
<dbReference type="NCBIfam" id="TIGR02937">
    <property type="entry name" value="sigma70-ECF"/>
    <property type="match status" value="1"/>
</dbReference>
<comment type="similarity">
    <text evidence="1">Belongs to the sigma-70 factor family. ECF subfamily.</text>
</comment>